<protein>
    <submittedName>
        <fullName evidence="1">28618_t:CDS:1</fullName>
    </submittedName>
</protein>
<sequence length="160" mass="19247">HLRRAISDINNKSSGFLKHDDVEEYYKKIDKQLNEFKEFDKKVLKINDFIYMLDLAISLIKELKNMNLKSPDDSLNEIDLIDKIDQNLLKWVKDYAKIAKKFNNRQFYEGFSIFNKNNDLVIFNIQEELLTEVDDIRKHLTKKSKELDNIWYLNKENIKK</sequence>
<feature type="non-terminal residue" evidence="1">
    <location>
        <position position="160"/>
    </location>
</feature>
<organism evidence="1 2">
    <name type="scientific">Racocetra persica</name>
    <dbReference type="NCBI Taxonomy" id="160502"/>
    <lineage>
        <taxon>Eukaryota</taxon>
        <taxon>Fungi</taxon>
        <taxon>Fungi incertae sedis</taxon>
        <taxon>Mucoromycota</taxon>
        <taxon>Glomeromycotina</taxon>
        <taxon>Glomeromycetes</taxon>
        <taxon>Diversisporales</taxon>
        <taxon>Gigasporaceae</taxon>
        <taxon>Racocetra</taxon>
    </lineage>
</organism>
<reference evidence="1" key="1">
    <citation type="submission" date="2021-06" db="EMBL/GenBank/DDBJ databases">
        <authorList>
            <person name="Kallberg Y."/>
            <person name="Tangrot J."/>
            <person name="Rosling A."/>
        </authorList>
    </citation>
    <scope>NUCLEOTIDE SEQUENCE</scope>
    <source>
        <strain evidence="1">MA461A</strain>
    </source>
</reference>
<comment type="caution">
    <text evidence="1">The sequence shown here is derived from an EMBL/GenBank/DDBJ whole genome shotgun (WGS) entry which is preliminary data.</text>
</comment>
<keyword evidence="2" id="KW-1185">Reference proteome</keyword>
<accession>A0ACA9QQD0</accession>
<evidence type="ECO:0000313" key="2">
    <source>
        <dbReference type="Proteomes" id="UP000789920"/>
    </source>
</evidence>
<evidence type="ECO:0000313" key="1">
    <source>
        <dbReference type="EMBL" id="CAG8762044.1"/>
    </source>
</evidence>
<name>A0ACA9QQD0_9GLOM</name>
<gene>
    <name evidence="1" type="ORF">RPERSI_LOCUS15340</name>
</gene>
<dbReference type="EMBL" id="CAJVQC010036753">
    <property type="protein sequence ID" value="CAG8762044.1"/>
    <property type="molecule type" value="Genomic_DNA"/>
</dbReference>
<feature type="non-terminal residue" evidence="1">
    <location>
        <position position="1"/>
    </location>
</feature>
<dbReference type="Proteomes" id="UP000789920">
    <property type="component" value="Unassembled WGS sequence"/>
</dbReference>
<proteinExistence type="predicted"/>